<proteinExistence type="predicted"/>
<gene>
    <name evidence="8" type="ORF">GGQ59_000297</name>
</gene>
<protein>
    <submittedName>
        <fullName evidence="8">Cation:H+ antiporter</fullName>
    </submittedName>
</protein>
<dbReference type="PANTHER" id="PTHR10846:SF8">
    <property type="entry name" value="INNER MEMBRANE PROTEIN YRBG"/>
    <property type="match status" value="1"/>
</dbReference>
<feature type="transmembrane region" description="Helical" evidence="6">
    <location>
        <begin position="198"/>
        <end position="216"/>
    </location>
</feature>
<evidence type="ECO:0000313" key="9">
    <source>
        <dbReference type="Proteomes" id="UP000563524"/>
    </source>
</evidence>
<dbReference type="InterPro" id="IPR044880">
    <property type="entry name" value="NCX_ion-bd_dom_sf"/>
</dbReference>
<feature type="region of interest" description="Disordered" evidence="5">
    <location>
        <begin position="165"/>
        <end position="189"/>
    </location>
</feature>
<dbReference type="Pfam" id="PF01699">
    <property type="entry name" value="Na_Ca_ex"/>
    <property type="match status" value="2"/>
</dbReference>
<evidence type="ECO:0000256" key="5">
    <source>
        <dbReference type="SAM" id="MobiDB-lite"/>
    </source>
</evidence>
<reference evidence="8 9" key="1">
    <citation type="submission" date="2020-08" db="EMBL/GenBank/DDBJ databases">
        <title>Genomic Encyclopedia of Type Strains, Phase IV (KMG-IV): sequencing the most valuable type-strain genomes for metagenomic binning, comparative biology and taxonomic classification.</title>
        <authorList>
            <person name="Goeker M."/>
        </authorList>
    </citation>
    <scope>NUCLEOTIDE SEQUENCE [LARGE SCALE GENOMIC DNA]</scope>
    <source>
        <strain evidence="8 9">DSM 102850</strain>
    </source>
</reference>
<comment type="caution">
    <text evidence="8">The sequence shown here is derived from an EMBL/GenBank/DDBJ whole genome shotgun (WGS) entry which is preliminary data.</text>
</comment>
<feature type="transmembrane region" description="Helical" evidence="6">
    <location>
        <begin position="111"/>
        <end position="130"/>
    </location>
</feature>
<sequence>MAFLTPESTTGILAAFGVAAVIILFAGVRLSSVADRLADRTGLGEAIVGAVLLGAATSLSGLTTSVVAAWNGLPELAVSNAAGGIAGQTFFLAIADLAYRRANLEHAAASLQNMIQGTVLTGCLALAVLGTAMPDYAVLGIHPASLLLVAFYALGLWVTRRASQTPGWQPERTDDTRTDDPDEDESGEASTARLWTEFALLALATGAAGLLVGRAAEGAVETYGLSQSVIGVFGTALVTSLPELVTTVAAVRRGALTLAVGGIIGGNAFDVLFLAASDAAYRGGPIYAAVNQRQVFTLALCMLMTTVLVMGLLRRERQGPGGIGFETVLLIAAYLVGGGVLVAAG</sequence>
<dbReference type="AlphaFoldDB" id="A0A840HZE6"/>
<feature type="domain" description="Sodium/calcium exchanger membrane region" evidence="7">
    <location>
        <begin position="13"/>
        <end position="156"/>
    </location>
</feature>
<dbReference type="GO" id="GO:0006874">
    <property type="term" value="P:intracellular calcium ion homeostasis"/>
    <property type="evidence" value="ECO:0007669"/>
    <property type="project" value="TreeGrafter"/>
</dbReference>
<organism evidence="8 9">
    <name type="scientific">Parvularcula dongshanensis</name>
    <dbReference type="NCBI Taxonomy" id="1173995"/>
    <lineage>
        <taxon>Bacteria</taxon>
        <taxon>Pseudomonadati</taxon>
        <taxon>Pseudomonadota</taxon>
        <taxon>Alphaproteobacteria</taxon>
        <taxon>Parvularculales</taxon>
        <taxon>Parvularculaceae</taxon>
        <taxon>Parvularcula</taxon>
    </lineage>
</organism>
<name>A0A840HZE6_9PROT</name>
<evidence type="ECO:0000256" key="1">
    <source>
        <dbReference type="ARBA" id="ARBA00004141"/>
    </source>
</evidence>
<dbReference type="GO" id="GO:0008273">
    <property type="term" value="F:calcium, potassium:sodium antiporter activity"/>
    <property type="evidence" value="ECO:0007669"/>
    <property type="project" value="TreeGrafter"/>
</dbReference>
<keyword evidence="4 6" id="KW-0472">Membrane</keyword>
<feature type="transmembrane region" description="Helical" evidence="6">
    <location>
        <begin position="325"/>
        <end position="344"/>
    </location>
</feature>
<feature type="transmembrane region" description="Helical" evidence="6">
    <location>
        <begin position="46"/>
        <end position="70"/>
    </location>
</feature>
<evidence type="ECO:0000256" key="2">
    <source>
        <dbReference type="ARBA" id="ARBA00022692"/>
    </source>
</evidence>
<evidence type="ECO:0000259" key="7">
    <source>
        <dbReference type="Pfam" id="PF01699"/>
    </source>
</evidence>
<dbReference type="PANTHER" id="PTHR10846">
    <property type="entry name" value="SODIUM/POTASSIUM/CALCIUM EXCHANGER"/>
    <property type="match status" value="1"/>
</dbReference>
<dbReference type="GO" id="GO:0005886">
    <property type="term" value="C:plasma membrane"/>
    <property type="evidence" value="ECO:0007669"/>
    <property type="project" value="TreeGrafter"/>
</dbReference>
<feature type="transmembrane region" description="Helical" evidence="6">
    <location>
        <begin position="295"/>
        <end position="313"/>
    </location>
</feature>
<keyword evidence="2 6" id="KW-0812">Transmembrane</keyword>
<dbReference type="InterPro" id="IPR004481">
    <property type="entry name" value="K/Na/Ca-exchanger"/>
</dbReference>
<dbReference type="Proteomes" id="UP000563524">
    <property type="component" value="Unassembled WGS sequence"/>
</dbReference>
<dbReference type="InterPro" id="IPR004837">
    <property type="entry name" value="NaCa_Exmemb"/>
</dbReference>
<feature type="transmembrane region" description="Helical" evidence="6">
    <location>
        <begin position="136"/>
        <end position="158"/>
    </location>
</feature>
<accession>A0A840HZE6</accession>
<dbReference type="RefSeq" id="WP_246408230.1">
    <property type="nucleotide sequence ID" value="NZ_JACHOB010000001.1"/>
</dbReference>
<keyword evidence="3 6" id="KW-1133">Transmembrane helix</keyword>
<feature type="transmembrane region" description="Helical" evidence="6">
    <location>
        <begin position="222"/>
        <end position="242"/>
    </location>
</feature>
<dbReference type="EMBL" id="JACHOB010000001">
    <property type="protein sequence ID" value="MBB4657797.1"/>
    <property type="molecule type" value="Genomic_DNA"/>
</dbReference>
<evidence type="ECO:0000256" key="3">
    <source>
        <dbReference type="ARBA" id="ARBA00022989"/>
    </source>
</evidence>
<feature type="transmembrane region" description="Helical" evidence="6">
    <location>
        <begin position="76"/>
        <end position="99"/>
    </location>
</feature>
<evidence type="ECO:0000256" key="6">
    <source>
        <dbReference type="SAM" id="Phobius"/>
    </source>
</evidence>
<comment type="subcellular location">
    <subcellularLocation>
        <location evidence="1">Membrane</location>
        <topology evidence="1">Multi-pass membrane protein</topology>
    </subcellularLocation>
</comment>
<feature type="domain" description="Sodium/calcium exchanger membrane region" evidence="7">
    <location>
        <begin position="199"/>
        <end position="336"/>
    </location>
</feature>
<dbReference type="Gene3D" id="1.20.1420.30">
    <property type="entry name" value="NCX, central ion-binding region"/>
    <property type="match status" value="2"/>
</dbReference>
<dbReference type="GO" id="GO:0005262">
    <property type="term" value="F:calcium channel activity"/>
    <property type="evidence" value="ECO:0007669"/>
    <property type="project" value="TreeGrafter"/>
</dbReference>
<evidence type="ECO:0000256" key="4">
    <source>
        <dbReference type="ARBA" id="ARBA00023136"/>
    </source>
</evidence>
<evidence type="ECO:0000313" key="8">
    <source>
        <dbReference type="EMBL" id="MBB4657797.1"/>
    </source>
</evidence>
<feature type="transmembrane region" description="Helical" evidence="6">
    <location>
        <begin position="12"/>
        <end position="34"/>
    </location>
</feature>
<keyword evidence="9" id="KW-1185">Reference proteome</keyword>
<feature type="transmembrane region" description="Helical" evidence="6">
    <location>
        <begin position="254"/>
        <end position="275"/>
    </location>
</feature>